<evidence type="ECO:0000313" key="3">
    <source>
        <dbReference type="Proteomes" id="UP001549366"/>
    </source>
</evidence>
<keyword evidence="1" id="KW-1133">Transmembrane helix</keyword>
<dbReference type="InterPro" id="IPR012902">
    <property type="entry name" value="N_methyl_site"/>
</dbReference>
<dbReference type="SUPFAM" id="SSF54523">
    <property type="entry name" value="Pili subunits"/>
    <property type="match status" value="1"/>
</dbReference>
<dbReference type="InterPro" id="IPR045584">
    <property type="entry name" value="Pilin-like"/>
</dbReference>
<dbReference type="PROSITE" id="PS00409">
    <property type="entry name" value="PROKAR_NTER_METHYL"/>
    <property type="match status" value="1"/>
</dbReference>
<sequence>MKQPGGFTLIEILIAVIIVSTLIAIAVRSYTDYVNRARRSDVLTLLLQIMQQQERSPIS</sequence>
<dbReference type="Proteomes" id="UP001549366">
    <property type="component" value="Unassembled WGS sequence"/>
</dbReference>
<keyword evidence="3" id="KW-1185">Reference proteome</keyword>
<dbReference type="Gene3D" id="3.30.700.10">
    <property type="entry name" value="Glycoprotein, Type 4 Pilin"/>
    <property type="match status" value="1"/>
</dbReference>
<reference evidence="2 3" key="1">
    <citation type="submission" date="2024-06" db="EMBL/GenBank/DDBJ databases">
        <title>Genomic Encyclopedia of Type Strains, Phase V (KMG-V): Genome sequencing to study the core and pangenomes of soil and plant-associated prokaryotes.</title>
        <authorList>
            <person name="Whitman W."/>
        </authorList>
    </citation>
    <scope>NUCLEOTIDE SEQUENCE [LARGE SCALE GENOMIC DNA]</scope>
    <source>
        <strain evidence="2 3">NE40</strain>
    </source>
</reference>
<dbReference type="EMBL" id="JBEWTB010000002">
    <property type="protein sequence ID" value="MET4755548.1"/>
    <property type="molecule type" value="Genomic_DNA"/>
</dbReference>
<evidence type="ECO:0000256" key="1">
    <source>
        <dbReference type="SAM" id="Phobius"/>
    </source>
</evidence>
<protein>
    <submittedName>
        <fullName evidence="2">Prepilin-type N-terminal cleavage/methylation domain-containing protein</fullName>
    </submittedName>
</protein>
<dbReference type="NCBIfam" id="TIGR02532">
    <property type="entry name" value="IV_pilin_GFxxxE"/>
    <property type="match status" value="1"/>
</dbReference>
<keyword evidence="1" id="KW-0472">Membrane</keyword>
<name>A0ABV2SF27_9GAMM</name>
<proteinExistence type="predicted"/>
<evidence type="ECO:0000313" key="2">
    <source>
        <dbReference type="EMBL" id="MET4755548.1"/>
    </source>
</evidence>
<dbReference type="RefSeq" id="WP_354009964.1">
    <property type="nucleotide sequence ID" value="NZ_JBEWTA010000001.1"/>
</dbReference>
<keyword evidence="1" id="KW-0812">Transmembrane</keyword>
<dbReference type="Pfam" id="PF07963">
    <property type="entry name" value="N_methyl"/>
    <property type="match status" value="1"/>
</dbReference>
<feature type="transmembrane region" description="Helical" evidence="1">
    <location>
        <begin position="6"/>
        <end position="30"/>
    </location>
</feature>
<comment type="caution">
    <text evidence="2">The sequence shown here is derived from an EMBL/GenBank/DDBJ whole genome shotgun (WGS) entry which is preliminary data.</text>
</comment>
<gene>
    <name evidence="2" type="ORF">V5J35_000740</name>
</gene>
<accession>A0ABV2SF27</accession>
<organism evidence="2 3">
    <name type="scientific">Endozoicomonas lisbonensis</name>
    <dbReference type="NCBI Taxonomy" id="3120522"/>
    <lineage>
        <taxon>Bacteria</taxon>
        <taxon>Pseudomonadati</taxon>
        <taxon>Pseudomonadota</taxon>
        <taxon>Gammaproteobacteria</taxon>
        <taxon>Oceanospirillales</taxon>
        <taxon>Endozoicomonadaceae</taxon>
        <taxon>Endozoicomonas</taxon>
    </lineage>
</organism>